<dbReference type="PROSITE" id="PS00079">
    <property type="entry name" value="MULTICOPPER_OXIDASE1"/>
    <property type="match status" value="1"/>
</dbReference>
<protein>
    <submittedName>
        <fullName evidence="10">Cupredoxin</fullName>
    </submittedName>
</protein>
<sequence>MLRLASLLILPFVPLTWGAIGPIANLIIGNAALAPDGFSRIGVLAGPTQNSLAYPAPLIRGIKGNTFFLNVVDQLTDTTMLRSTSIHWHGFFQAGTAWADGPAGVTQCPISPGHSFLYKFRAKNQAGTFWYHSHHLSQYCDGLRGAMVVYDPFDPHRFRYDVDNENTVITLSDWYHVPAPSAGLVPPPRSQLINGKGRYPDGPVVPLSVINVRRGRRYRFRLVSLSCSPNYVFSIDGHTMVSKIRHEPD</sequence>
<evidence type="ECO:0000256" key="5">
    <source>
        <dbReference type="ARBA" id="ARBA00023157"/>
    </source>
</evidence>
<dbReference type="InterPro" id="IPR011707">
    <property type="entry name" value="Cu-oxidase-like_N"/>
</dbReference>
<evidence type="ECO:0000256" key="3">
    <source>
        <dbReference type="ARBA" id="ARBA00023002"/>
    </source>
</evidence>
<reference evidence="10 11" key="1">
    <citation type="journal article" date="2019" name="Nat. Ecol. Evol.">
        <title>Megaphylogeny resolves global patterns of mushroom evolution.</title>
        <authorList>
            <person name="Varga T."/>
            <person name="Krizsan K."/>
            <person name="Foldi C."/>
            <person name="Dima B."/>
            <person name="Sanchez-Garcia M."/>
            <person name="Sanchez-Ramirez S."/>
            <person name="Szollosi G.J."/>
            <person name="Szarkandi J.G."/>
            <person name="Papp V."/>
            <person name="Albert L."/>
            <person name="Andreopoulos W."/>
            <person name="Angelini C."/>
            <person name="Antonin V."/>
            <person name="Barry K.W."/>
            <person name="Bougher N.L."/>
            <person name="Buchanan P."/>
            <person name="Buyck B."/>
            <person name="Bense V."/>
            <person name="Catcheside P."/>
            <person name="Chovatia M."/>
            <person name="Cooper J."/>
            <person name="Damon W."/>
            <person name="Desjardin D."/>
            <person name="Finy P."/>
            <person name="Geml J."/>
            <person name="Haridas S."/>
            <person name="Hughes K."/>
            <person name="Justo A."/>
            <person name="Karasinski D."/>
            <person name="Kautmanova I."/>
            <person name="Kiss B."/>
            <person name="Kocsube S."/>
            <person name="Kotiranta H."/>
            <person name="LaButti K.M."/>
            <person name="Lechner B.E."/>
            <person name="Liimatainen K."/>
            <person name="Lipzen A."/>
            <person name="Lukacs Z."/>
            <person name="Mihaltcheva S."/>
            <person name="Morgado L.N."/>
            <person name="Niskanen T."/>
            <person name="Noordeloos M.E."/>
            <person name="Ohm R.A."/>
            <person name="Ortiz-Santana B."/>
            <person name="Ovrebo C."/>
            <person name="Racz N."/>
            <person name="Riley R."/>
            <person name="Savchenko A."/>
            <person name="Shiryaev A."/>
            <person name="Soop K."/>
            <person name="Spirin V."/>
            <person name="Szebenyi C."/>
            <person name="Tomsovsky M."/>
            <person name="Tulloss R.E."/>
            <person name="Uehling J."/>
            <person name="Grigoriev I.V."/>
            <person name="Vagvolgyi C."/>
            <person name="Papp T."/>
            <person name="Martin F.M."/>
            <person name="Miettinen O."/>
            <person name="Hibbett D.S."/>
            <person name="Nagy L.G."/>
        </authorList>
    </citation>
    <scope>NUCLEOTIDE SEQUENCE [LARGE SCALE GENOMIC DNA]</scope>
    <source>
        <strain evidence="10 11">CBS 121175</strain>
    </source>
</reference>
<evidence type="ECO:0000313" key="10">
    <source>
        <dbReference type="EMBL" id="TFK16418.1"/>
    </source>
</evidence>
<keyword evidence="4" id="KW-0186">Copper</keyword>
<evidence type="ECO:0000259" key="8">
    <source>
        <dbReference type="Pfam" id="PF00394"/>
    </source>
</evidence>
<evidence type="ECO:0000256" key="1">
    <source>
        <dbReference type="ARBA" id="ARBA00010609"/>
    </source>
</evidence>
<name>A0A5C3K931_COPMA</name>
<dbReference type="Gene3D" id="2.60.40.420">
    <property type="entry name" value="Cupredoxins - blue copper proteins"/>
    <property type="match status" value="2"/>
</dbReference>
<evidence type="ECO:0000313" key="11">
    <source>
        <dbReference type="Proteomes" id="UP000307440"/>
    </source>
</evidence>
<dbReference type="OrthoDB" id="2121828at2759"/>
<dbReference type="InterPro" id="IPR008972">
    <property type="entry name" value="Cupredoxin"/>
</dbReference>
<accession>A0A5C3K931</accession>
<dbReference type="Proteomes" id="UP000307440">
    <property type="component" value="Unassembled WGS sequence"/>
</dbReference>
<dbReference type="FunFam" id="2.60.40.420:FF:000045">
    <property type="entry name" value="Laccase 2"/>
    <property type="match status" value="1"/>
</dbReference>
<evidence type="ECO:0000256" key="7">
    <source>
        <dbReference type="SAM" id="SignalP"/>
    </source>
</evidence>
<dbReference type="InterPro" id="IPR033138">
    <property type="entry name" value="Cu_oxidase_CS"/>
</dbReference>
<feature type="domain" description="Plastocyanin-like" evidence="9">
    <location>
        <begin position="53"/>
        <end position="152"/>
    </location>
</feature>
<keyword evidence="7" id="KW-0732">Signal</keyword>
<dbReference type="InterPro" id="IPR045087">
    <property type="entry name" value="Cu-oxidase_fam"/>
</dbReference>
<dbReference type="GO" id="GO:0016491">
    <property type="term" value="F:oxidoreductase activity"/>
    <property type="evidence" value="ECO:0007669"/>
    <property type="project" value="UniProtKB-KW"/>
</dbReference>
<evidence type="ECO:0000259" key="9">
    <source>
        <dbReference type="Pfam" id="PF07732"/>
    </source>
</evidence>
<proteinExistence type="inferred from homology"/>
<keyword evidence="3" id="KW-0560">Oxidoreductase</keyword>
<dbReference type="AlphaFoldDB" id="A0A5C3K931"/>
<keyword evidence="6" id="KW-0325">Glycoprotein</keyword>
<feature type="signal peptide" evidence="7">
    <location>
        <begin position="1"/>
        <end position="18"/>
    </location>
</feature>
<dbReference type="STRING" id="230819.A0A5C3K931"/>
<keyword evidence="5" id="KW-1015">Disulfide bond</keyword>
<dbReference type="Pfam" id="PF00394">
    <property type="entry name" value="Cu-oxidase"/>
    <property type="match status" value="1"/>
</dbReference>
<dbReference type="SUPFAM" id="SSF49503">
    <property type="entry name" value="Cupredoxins"/>
    <property type="match status" value="2"/>
</dbReference>
<comment type="similarity">
    <text evidence="1">Belongs to the multicopper oxidase family.</text>
</comment>
<keyword evidence="11" id="KW-1185">Reference proteome</keyword>
<feature type="chain" id="PRO_5022938254" evidence="7">
    <location>
        <begin position="19"/>
        <end position="249"/>
    </location>
</feature>
<evidence type="ECO:0000256" key="4">
    <source>
        <dbReference type="ARBA" id="ARBA00023008"/>
    </source>
</evidence>
<dbReference type="EMBL" id="ML210831">
    <property type="protein sequence ID" value="TFK16418.1"/>
    <property type="molecule type" value="Genomic_DNA"/>
</dbReference>
<dbReference type="PANTHER" id="PTHR11709:SF511">
    <property type="entry name" value="LACCASE"/>
    <property type="match status" value="1"/>
</dbReference>
<gene>
    <name evidence="10" type="ORF">FA15DRAFT_711850</name>
</gene>
<keyword evidence="2" id="KW-0479">Metal-binding</keyword>
<dbReference type="GO" id="GO:0005507">
    <property type="term" value="F:copper ion binding"/>
    <property type="evidence" value="ECO:0007669"/>
    <property type="project" value="InterPro"/>
</dbReference>
<evidence type="ECO:0000256" key="2">
    <source>
        <dbReference type="ARBA" id="ARBA00022723"/>
    </source>
</evidence>
<dbReference type="PANTHER" id="PTHR11709">
    <property type="entry name" value="MULTI-COPPER OXIDASE"/>
    <property type="match status" value="1"/>
</dbReference>
<dbReference type="Pfam" id="PF07732">
    <property type="entry name" value="Cu-oxidase_3"/>
    <property type="match status" value="1"/>
</dbReference>
<feature type="domain" description="Plastocyanin-like" evidence="8">
    <location>
        <begin position="165"/>
        <end position="240"/>
    </location>
</feature>
<organism evidence="10 11">
    <name type="scientific">Coprinopsis marcescibilis</name>
    <name type="common">Agaric fungus</name>
    <name type="synonym">Psathyrella marcescibilis</name>
    <dbReference type="NCBI Taxonomy" id="230819"/>
    <lineage>
        <taxon>Eukaryota</taxon>
        <taxon>Fungi</taxon>
        <taxon>Dikarya</taxon>
        <taxon>Basidiomycota</taxon>
        <taxon>Agaricomycotina</taxon>
        <taxon>Agaricomycetes</taxon>
        <taxon>Agaricomycetidae</taxon>
        <taxon>Agaricales</taxon>
        <taxon>Agaricineae</taxon>
        <taxon>Psathyrellaceae</taxon>
        <taxon>Coprinopsis</taxon>
    </lineage>
</organism>
<evidence type="ECO:0000256" key="6">
    <source>
        <dbReference type="ARBA" id="ARBA00023180"/>
    </source>
</evidence>
<dbReference type="InterPro" id="IPR001117">
    <property type="entry name" value="Cu-oxidase_2nd"/>
</dbReference>